<evidence type="ECO:0000256" key="3">
    <source>
        <dbReference type="ARBA" id="ARBA00023125"/>
    </source>
</evidence>
<keyword evidence="1" id="KW-0678">Repressor</keyword>
<keyword evidence="7" id="KW-1185">Reference proteome</keyword>
<dbReference type="PRINTS" id="PR00040">
    <property type="entry name" value="HTHMERR"/>
</dbReference>
<dbReference type="SUPFAM" id="SSF89082">
    <property type="entry name" value="Antibiotic binding domain of TipA-like multidrug resistance regulators"/>
    <property type="match status" value="1"/>
</dbReference>
<dbReference type="PANTHER" id="PTHR30204">
    <property type="entry name" value="REDOX-CYCLING DRUG-SENSING TRANSCRIPTIONAL ACTIVATOR SOXR"/>
    <property type="match status" value="1"/>
</dbReference>
<dbReference type="Pfam" id="PF07739">
    <property type="entry name" value="TipAS"/>
    <property type="match status" value="1"/>
</dbReference>
<gene>
    <name evidence="6" type="ORF">GCM10022202_19980</name>
</gene>
<reference evidence="7" key="1">
    <citation type="journal article" date="2019" name="Int. J. Syst. Evol. Microbiol.">
        <title>The Global Catalogue of Microorganisms (GCM) 10K type strain sequencing project: providing services to taxonomists for standard genome sequencing and annotation.</title>
        <authorList>
            <consortium name="The Broad Institute Genomics Platform"/>
            <consortium name="The Broad Institute Genome Sequencing Center for Infectious Disease"/>
            <person name="Wu L."/>
            <person name="Ma J."/>
        </authorList>
    </citation>
    <scope>NUCLEOTIDE SEQUENCE [LARGE SCALE GENOMIC DNA]</scope>
    <source>
        <strain evidence="7">JCM 16546</strain>
    </source>
</reference>
<feature type="domain" description="HTH merR-type" evidence="5">
    <location>
        <begin position="1"/>
        <end position="71"/>
    </location>
</feature>
<organism evidence="6 7">
    <name type="scientific">Microbacterium marinilacus</name>
    <dbReference type="NCBI Taxonomy" id="415209"/>
    <lineage>
        <taxon>Bacteria</taxon>
        <taxon>Bacillati</taxon>
        <taxon>Actinomycetota</taxon>
        <taxon>Actinomycetes</taxon>
        <taxon>Micrococcales</taxon>
        <taxon>Microbacteriaceae</taxon>
        <taxon>Microbacterium</taxon>
    </lineage>
</organism>
<comment type="caution">
    <text evidence="6">The sequence shown here is derived from an EMBL/GenBank/DDBJ whole genome shotgun (WGS) entry which is preliminary data.</text>
</comment>
<name>A0ABP7BHB5_9MICO</name>
<dbReference type="SUPFAM" id="SSF46955">
    <property type="entry name" value="Putative DNA-binding domain"/>
    <property type="match status" value="1"/>
</dbReference>
<dbReference type="Gene3D" id="1.10.490.50">
    <property type="entry name" value="Antibiotic binding domain of TipA-like multidrug resistance regulators"/>
    <property type="match status" value="1"/>
</dbReference>
<dbReference type="PROSITE" id="PS50937">
    <property type="entry name" value="HTH_MERR_2"/>
    <property type="match status" value="1"/>
</dbReference>
<dbReference type="InterPro" id="IPR000551">
    <property type="entry name" value="MerR-type_HTH_dom"/>
</dbReference>
<protein>
    <recommendedName>
        <fullName evidence="5">HTH merR-type domain-containing protein</fullName>
    </recommendedName>
</protein>
<dbReference type="Proteomes" id="UP001410795">
    <property type="component" value="Unassembled WGS sequence"/>
</dbReference>
<dbReference type="SMART" id="SM00422">
    <property type="entry name" value="HTH_MERR"/>
    <property type="match status" value="1"/>
</dbReference>
<keyword evidence="4" id="KW-0804">Transcription</keyword>
<keyword evidence="2" id="KW-0805">Transcription regulation</keyword>
<dbReference type="Gene3D" id="1.10.1660.10">
    <property type="match status" value="1"/>
</dbReference>
<dbReference type="InterPro" id="IPR009061">
    <property type="entry name" value="DNA-bd_dom_put_sf"/>
</dbReference>
<evidence type="ECO:0000256" key="4">
    <source>
        <dbReference type="ARBA" id="ARBA00023163"/>
    </source>
</evidence>
<dbReference type="EMBL" id="BAAAYV010000009">
    <property type="protein sequence ID" value="GAA3659285.1"/>
    <property type="molecule type" value="Genomic_DNA"/>
</dbReference>
<evidence type="ECO:0000259" key="5">
    <source>
        <dbReference type="PROSITE" id="PS50937"/>
    </source>
</evidence>
<dbReference type="Pfam" id="PF13411">
    <property type="entry name" value="MerR_1"/>
    <property type="match status" value="1"/>
</dbReference>
<dbReference type="InterPro" id="IPR012925">
    <property type="entry name" value="TipAS_dom"/>
</dbReference>
<dbReference type="InterPro" id="IPR047057">
    <property type="entry name" value="MerR_fam"/>
</dbReference>
<dbReference type="CDD" id="cd01106">
    <property type="entry name" value="HTH_TipAL-Mta"/>
    <property type="match status" value="1"/>
</dbReference>
<dbReference type="PANTHER" id="PTHR30204:SF69">
    <property type="entry name" value="MERR-FAMILY TRANSCRIPTIONAL REGULATOR"/>
    <property type="match status" value="1"/>
</dbReference>
<evidence type="ECO:0000256" key="2">
    <source>
        <dbReference type="ARBA" id="ARBA00023015"/>
    </source>
</evidence>
<keyword evidence="3" id="KW-0238">DNA-binding</keyword>
<accession>A0ABP7BHB5</accession>
<dbReference type="InterPro" id="IPR036244">
    <property type="entry name" value="TipA-like_antibiotic-bd"/>
</dbReference>
<evidence type="ECO:0000313" key="6">
    <source>
        <dbReference type="EMBL" id="GAA3659285.1"/>
    </source>
</evidence>
<proteinExistence type="predicted"/>
<evidence type="ECO:0000313" key="7">
    <source>
        <dbReference type="Proteomes" id="UP001410795"/>
    </source>
</evidence>
<sequence length="302" mass="33453">MEWTVNDLAERAGISGRTLRHYHRIGLLAPDRIGSNGYRYYGPDAVARLQRILLLRDTGMPLAQIAEVVAASASHEAEVDALVAHLDRLVQDRAAIERRIRAVEHTLQMRREGREPQMDVMLDGFNDRYEEEVVRRWGREAFDASNTWWHSKTARQQREWKPRSDRLLARWAELEAAGESPGSPAAQDRAAAHVAWFTEIPGTPTHAGDRPRSAAMIRGLAGLYEANPDFHRAFGGGPGRELRRGRVARACAGVGGGRGWIAGARRLGPGKRKPPANRGLQVVAPTGVDPVTSRFSVVRSTN</sequence>
<evidence type="ECO:0000256" key="1">
    <source>
        <dbReference type="ARBA" id="ARBA00022491"/>
    </source>
</evidence>